<gene>
    <name evidence="2" type="ordered locus">Mesil_2973</name>
</gene>
<reference evidence="2 3" key="1">
    <citation type="journal article" date="2010" name="Stand. Genomic Sci.">
        <title>Complete genome sequence of Meiothermus silvanus type strain (VI-R2).</title>
        <authorList>
            <person name="Sikorski J."/>
            <person name="Tindall B.J."/>
            <person name="Lowry S."/>
            <person name="Lucas S."/>
            <person name="Nolan M."/>
            <person name="Copeland A."/>
            <person name="Glavina Del Rio T."/>
            <person name="Tice H."/>
            <person name="Cheng J.F."/>
            <person name="Han C."/>
            <person name="Pitluck S."/>
            <person name="Liolios K."/>
            <person name="Ivanova N."/>
            <person name="Mavromatis K."/>
            <person name="Mikhailova N."/>
            <person name="Pati A."/>
            <person name="Goodwin L."/>
            <person name="Chen A."/>
            <person name="Palaniappan K."/>
            <person name="Land M."/>
            <person name="Hauser L."/>
            <person name="Chang Y.J."/>
            <person name="Jeffries C.D."/>
            <person name="Rohde M."/>
            <person name="Goker M."/>
            <person name="Woyke T."/>
            <person name="Bristow J."/>
            <person name="Eisen J.A."/>
            <person name="Markowitz V."/>
            <person name="Hugenholtz P."/>
            <person name="Kyrpides N.C."/>
            <person name="Klenk H.P."/>
            <person name="Lapidus A."/>
        </authorList>
    </citation>
    <scope>NUCLEOTIDE SEQUENCE [LARGE SCALE GENOMIC DNA]</scope>
    <source>
        <strain evidence="3">ATCC 700542 / DSM 9946 / VI-R2</strain>
    </source>
</reference>
<dbReference type="Proteomes" id="UP000001916">
    <property type="component" value="Chromosome"/>
</dbReference>
<dbReference type="InterPro" id="IPR036249">
    <property type="entry name" value="Thioredoxin-like_sf"/>
</dbReference>
<name>D7BDJ1_ALLS1</name>
<dbReference type="Pfam" id="PF00462">
    <property type="entry name" value="Glutaredoxin"/>
    <property type="match status" value="1"/>
</dbReference>
<organism evidence="2 3">
    <name type="scientific">Allomeiothermus silvanus (strain ATCC 700542 / DSM 9946 / NBRC 106475 / NCIMB 13440 / VI-R2)</name>
    <name type="common">Thermus silvanus</name>
    <dbReference type="NCBI Taxonomy" id="526227"/>
    <lineage>
        <taxon>Bacteria</taxon>
        <taxon>Thermotogati</taxon>
        <taxon>Deinococcota</taxon>
        <taxon>Deinococci</taxon>
        <taxon>Thermales</taxon>
        <taxon>Thermaceae</taxon>
        <taxon>Allomeiothermus</taxon>
    </lineage>
</organism>
<dbReference type="eggNOG" id="COG0695">
    <property type="taxonomic scope" value="Bacteria"/>
</dbReference>
<dbReference type="Gene3D" id="3.40.30.10">
    <property type="entry name" value="Glutaredoxin"/>
    <property type="match status" value="1"/>
</dbReference>
<evidence type="ECO:0000259" key="1">
    <source>
        <dbReference type="Pfam" id="PF00462"/>
    </source>
</evidence>
<evidence type="ECO:0000313" key="2">
    <source>
        <dbReference type="EMBL" id="ADH64811.1"/>
    </source>
</evidence>
<evidence type="ECO:0000313" key="3">
    <source>
        <dbReference type="Proteomes" id="UP000001916"/>
    </source>
</evidence>
<dbReference type="InterPro" id="IPR002109">
    <property type="entry name" value="Glutaredoxin"/>
</dbReference>
<proteinExistence type="predicted"/>
<dbReference type="SUPFAM" id="SSF52833">
    <property type="entry name" value="Thioredoxin-like"/>
    <property type="match status" value="1"/>
</dbReference>
<accession>D7BDJ1</accession>
<feature type="domain" description="Glutaredoxin" evidence="1">
    <location>
        <begin position="2"/>
        <end position="38"/>
    </location>
</feature>
<sequence length="66" mass="7311">MLGIPFTEVDIDQDPLGEQVVLEANQGRRSVPTLIYGDHAASMSRFSVVKLRIWLREVGLLSEAAD</sequence>
<protein>
    <submittedName>
        <fullName evidence="2">Glutaredoxin</fullName>
    </submittedName>
</protein>
<keyword evidence="3" id="KW-1185">Reference proteome</keyword>
<dbReference type="STRING" id="526227.Mesil_2973"/>
<dbReference type="AlphaFoldDB" id="D7BDJ1"/>
<dbReference type="HOGENOM" id="CLU_026126_9_3_0"/>
<dbReference type="EMBL" id="CP002042">
    <property type="protein sequence ID" value="ADH64811.1"/>
    <property type="molecule type" value="Genomic_DNA"/>
</dbReference>
<dbReference type="KEGG" id="msv:Mesil_2973"/>